<organism evidence="1 2">
    <name type="scientific">Limosilactobacillus mucosae</name>
    <name type="common">Lactobacillus mucosae</name>
    <dbReference type="NCBI Taxonomy" id="97478"/>
    <lineage>
        <taxon>Bacteria</taxon>
        <taxon>Bacillati</taxon>
        <taxon>Bacillota</taxon>
        <taxon>Bacilli</taxon>
        <taxon>Lactobacillales</taxon>
        <taxon>Lactobacillaceae</taxon>
        <taxon>Limosilactobacillus</taxon>
    </lineage>
</organism>
<sequence length="123" mass="14713">MKINDVAVFAKYANQNWGVVVVNRRQLLKGLKKNRDAEDVDAEMIQQVKLIKTERVLMYENKQSQDPIGRNEFCAYTKEALVKLIMKDDSYWNYDPEVVSWLRKIYREVPESLYSWKKNQLFF</sequence>
<proteinExistence type="predicted"/>
<dbReference type="RefSeq" id="WP_272207487.1">
    <property type="nucleotide sequence ID" value="NZ_JAQONC010000004.1"/>
</dbReference>
<gene>
    <name evidence="1" type="ORF">PO158_09470</name>
</gene>
<dbReference type="Proteomes" id="UP001218021">
    <property type="component" value="Unassembled WGS sequence"/>
</dbReference>
<evidence type="ECO:0000313" key="1">
    <source>
        <dbReference type="EMBL" id="MDC2828509.1"/>
    </source>
</evidence>
<dbReference type="AlphaFoldDB" id="A0AAJ1MA13"/>
<comment type="caution">
    <text evidence="1">The sequence shown here is derived from an EMBL/GenBank/DDBJ whole genome shotgun (WGS) entry which is preliminary data.</text>
</comment>
<accession>A0AAJ1MA13</accession>
<reference evidence="1" key="1">
    <citation type="submission" date="2023-01" db="EMBL/GenBank/DDBJ databases">
        <title>Genome analysis of 13 Lactobacillus isolated from gut of wild boar.</title>
        <authorList>
            <person name="Papp P."/>
            <person name="Libisch B."/>
            <person name="Nagy T."/>
            <person name="Olasz F."/>
        </authorList>
    </citation>
    <scope>NUCLEOTIDE SEQUENCE</scope>
    <source>
        <strain evidence="1">F108</strain>
    </source>
</reference>
<name>A0AAJ1MA13_LIMMU</name>
<evidence type="ECO:0000313" key="2">
    <source>
        <dbReference type="Proteomes" id="UP001218021"/>
    </source>
</evidence>
<dbReference type="EMBL" id="JAQOND010000032">
    <property type="protein sequence ID" value="MDC2828509.1"/>
    <property type="molecule type" value="Genomic_DNA"/>
</dbReference>
<protein>
    <submittedName>
        <fullName evidence="1">Uncharacterized protein</fullName>
    </submittedName>
</protein>